<proteinExistence type="predicted"/>
<comment type="caution">
    <text evidence="1">The sequence shown here is derived from an EMBL/GenBank/DDBJ whole genome shotgun (WGS) entry which is preliminary data.</text>
</comment>
<gene>
    <name evidence="1" type="ORF">CYMTET_54177</name>
</gene>
<evidence type="ECO:0000313" key="2">
    <source>
        <dbReference type="Proteomes" id="UP001190700"/>
    </source>
</evidence>
<organism evidence="1 2">
    <name type="scientific">Cymbomonas tetramitiformis</name>
    <dbReference type="NCBI Taxonomy" id="36881"/>
    <lineage>
        <taxon>Eukaryota</taxon>
        <taxon>Viridiplantae</taxon>
        <taxon>Chlorophyta</taxon>
        <taxon>Pyramimonadophyceae</taxon>
        <taxon>Pyramimonadales</taxon>
        <taxon>Pyramimonadaceae</taxon>
        <taxon>Cymbomonas</taxon>
    </lineage>
</organism>
<sequence length="146" mass="17456">MDTIVDNECAKEMLKATKMTDNDKYLFRFNRIVPEDNNHEKNYKMHPGLRMLRRQDYLDVNGCDEDLVGNYGYYTLSLEEHLMAAKGFDLYDLVNAYILYYPEGDCDYLDKSNKKNKKKVHHKMQTGKWSNDMIRFKWHEILINNV</sequence>
<protein>
    <submittedName>
        <fullName evidence="1">Uncharacterized protein</fullName>
    </submittedName>
</protein>
<dbReference type="EMBL" id="LGRX02035258">
    <property type="protein sequence ID" value="KAK3235637.1"/>
    <property type="molecule type" value="Genomic_DNA"/>
</dbReference>
<evidence type="ECO:0000313" key="1">
    <source>
        <dbReference type="EMBL" id="KAK3235637.1"/>
    </source>
</evidence>
<keyword evidence="2" id="KW-1185">Reference proteome</keyword>
<dbReference type="AlphaFoldDB" id="A0AAE0BFS5"/>
<name>A0AAE0BFS5_9CHLO</name>
<accession>A0AAE0BFS5</accession>
<reference evidence="1 2" key="1">
    <citation type="journal article" date="2015" name="Genome Biol. Evol.">
        <title>Comparative Genomics of a Bacterivorous Green Alga Reveals Evolutionary Causalities and Consequences of Phago-Mixotrophic Mode of Nutrition.</title>
        <authorList>
            <person name="Burns J.A."/>
            <person name="Paasch A."/>
            <person name="Narechania A."/>
            <person name="Kim E."/>
        </authorList>
    </citation>
    <scope>NUCLEOTIDE SEQUENCE [LARGE SCALE GENOMIC DNA]</scope>
    <source>
        <strain evidence="1 2">PLY_AMNH</strain>
    </source>
</reference>
<dbReference type="Proteomes" id="UP001190700">
    <property type="component" value="Unassembled WGS sequence"/>
</dbReference>